<organism evidence="1 2">
    <name type="scientific">Elysia crispata</name>
    <name type="common">lettuce slug</name>
    <dbReference type="NCBI Taxonomy" id="231223"/>
    <lineage>
        <taxon>Eukaryota</taxon>
        <taxon>Metazoa</taxon>
        <taxon>Spiralia</taxon>
        <taxon>Lophotrochozoa</taxon>
        <taxon>Mollusca</taxon>
        <taxon>Gastropoda</taxon>
        <taxon>Heterobranchia</taxon>
        <taxon>Euthyneura</taxon>
        <taxon>Panpulmonata</taxon>
        <taxon>Sacoglossa</taxon>
        <taxon>Placobranchoidea</taxon>
        <taxon>Plakobranchidae</taxon>
        <taxon>Elysia</taxon>
    </lineage>
</organism>
<protein>
    <submittedName>
        <fullName evidence="1">Uncharacterized protein</fullName>
    </submittedName>
</protein>
<dbReference type="AlphaFoldDB" id="A0AAE0YHL7"/>
<evidence type="ECO:0000313" key="2">
    <source>
        <dbReference type="Proteomes" id="UP001283361"/>
    </source>
</evidence>
<sequence length="162" mass="17929">MVSVLPGLHNEHNWTGVDTGQSMLDCQIAHLESNCDVTTQGYIERVVVTADQYHLSGQVSLVDSSDFLVALSKFVIRLVSPAELTKTGHSARDGQRVEENSLMDQSVRTTNEIGQGASLTIHEQYQTPVVLLDIKQTATVRGKLETKECPDQYEKINTTHAY</sequence>
<proteinExistence type="predicted"/>
<accession>A0AAE0YHL7</accession>
<reference evidence="1" key="1">
    <citation type="journal article" date="2023" name="G3 (Bethesda)">
        <title>A reference genome for the long-term kleptoplast-retaining sea slug Elysia crispata morphotype clarki.</title>
        <authorList>
            <person name="Eastman K.E."/>
            <person name="Pendleton A.L."/>
            <person name="Shaikh M.A."/>
            <person name="Suttiyut T."/>
            <person name="Ogas R."/>
            <person name="Tomko P."/>
            <person name="Gavelis G."/>
            <person name="Widhalm J.R."/>
            <person name="Wisecaver J.H."/>
        </authorList>
    </citation>
    <scope>NUCLEOTIDE SEQUENCE</scope>
    <source>
        <strain evidence="1">ECLA1</strain>
    </source>
</reference>
<gene>
    <name evidence="1" type="ORF">RRG08_014671</name>
</gene>
<dbReference type="Proteomes" id="UP001283361">
    <property type="component" value="Unassembled WGS sequence"/>
</dbReference>
<name>A0AAE0YHL7_9GAST</name>
<comment type="caution">
    <text evidence="1">The sequence shown here is derived from an EMBL/GenBank/DDBJ whole genome shotgun (WGS) entry which is preliminary data.</text>
</comment>
<evidence type="ECO:0000313" key="1">
    <source>
        <dbReference type="EMBL" id="KAK3746197.1"/>
    </source>
</evidence>
<dbReference type="EMBL" id="JAWDGP010006162">
    <property type="protein sequence ID" value="KAK3746197.1"/>
    <property type="molecule type" value="Genomic_DNA"/>
</dbReference>
<keyword evidence="2" id="KW-1185">Reference proteome</keyword>